<gene>
    <name evidence="4" type="ORF">NDU88_003643</name>
</gene>
<evidence type="ECO:0000256" key="1">
    <source>
        <dbReference type="ARBA" id="ARBA00023125"/>
    </source>
</evidence>
<dbReference type="GO" id="GO:0000977">
    <property type="term" value="F:RNA polymerase II transcription regulatory region sequence-specific DNA binding"/>
    <property type="evidence" value="ECO:0007669"/>
    <property type="project" value="TreeGrafter"/>
</dbReference>
<protein>
    <recommendedName>
        <fullName evidence="3">BHLH domain-containing protein</fullName>
    </recommendedName>
</protein>
<sequence length="133" mass="14741">MFSFGKVCCHCFPIMPGCTLQTSQSLRCRRPGPPGPPACSRRNERERQRVRLVNLGFQALRQHVPLCCGTGSPRRLSKVQTLRAALSYIRGLQELLRAAESSRESGVEEGESSPDPGVEEQDGAESEGSWFYD</sequence>
<feature type="domain" description="BHLH" evidence="3">
    <location>
        <begin position="37"/>
        <end position="92"/>
    </location>
</feature>
<dbReference type="AlphaFoldDB" id="A0AAV7TRU9"/>
<organism evidence="4 5">
    <name type="scientific">Pleurodeles waltl</name>
    <name type="common">Iberian ribbed newt</name>
    <dbReference type="NCBI Taxonomy" id="8319"/>
    <lineage>
        <taxon>Eukaryota</taxon>
        <taxon>Metazoa</taxon>
        <taxon>Chordata</taxon>
        <taxon>Craniata</taxon>
        <taxon>Vertebrata</taxon>
        <taxon>Euteleostomi</taxon>
        <taxon>Amphibia</taxon>
        <taxon>Batrachia</taxon>
        <taxon>Caudata</taxon>
        <taxon>Salamandroidea</taxon>
        <taxon>Salamandridae</taxon>
        <taxon>Pleurodelinae</taxon>
        <taxon>Pleurodeles</taxon>
    </lineage>
</organism>
<accession>A0AAV7TRU9</accession>
<dbReference type="GO" id="GO:0032502">
    <property type="term" value="P:developmental process"/>
    <property type="evidence" value="ECO:0007669"/>
    <property type="project" value="TreeGrafter"/>
</dbReference>
<evidence type="ECO:0000313" key="5">
    <source>
        <dbReference type="Proteomes" id="UP001066276"/>
    </source>
</evidence>
<dbReference type="SUPFAM" id="SSF47459">
    <property type="entry name" value="HLH, helix-loop-helix DNA-binding domain"/>
    <property type="match status" value="1"/>
</dbReference>
<dbReference type="PANTHER" id="PTHR23349:SF108">
    <property type="entry name" value="BHLH DOMAIN-CONTAINING PROTEIN"/>
    <property type="match status" value="1"/>
</dbReference>
<dbReference type="CDD" id="cd19723">
    <property type="entry name" value="bHLH_TS_ASCL1_like"/>
    <property type="match status" value="1"/>
</dbReference>
<evidence type="ECO:0000259" key="3">
    <source>
        <dbReference type="PROSITE" id="PS50888"/>
    </source>
</evidence>
<comment type="caution">
    <text evidence="4">The sequence shown here is derived from an EMBL/GenBank/DDBJ whole genome shotgun (WGS) entry which is preliminary data.</text>
</comment>
<proteinExistence type="predicted"/>
<dbReference type="PROSITE" id="PS50888">
    <property type="entry name" value="BHLH"/>
    <property type="match status" value="1"/>
</dbReference>
<dbReference type="GO" id="GO:0000981">
    <property type="term" value="F:DNA-binding transcription factor activity, RNA polymerase II-specific"/>
    <property type="evidence" value="ECO:0007669"/>
    <property type="project" value="TreeGrafter"/>
</dbReference>
<dbReference type="InterPro" id="IPR011598">
    <property type="entry name" value="bHLH_dom"/>
</dbReference>
<dbReference type="EMBL" id="JANPWB010000006">
    <property type="protein sequence ID" value="KAJ1178397.1"/>
    <property type="molecule type" value="Genomic_DNA"/>
</dbReference>
<dbReference type="SMART" id="SM00353">
    <property type="entry name" value="HLH"/>
    <property type="match status" value="1"/>
</dbReference>
<evidence type="ECO:0000313" key="4">
    <source>
        <dbReference type="EMBL" id="KAJ1178397.1"/>
    </source>
</evidence>
<keyword evidence="5" id="KW-1185">Reference proteome</keyword>
<dbReference type="Proteomes" id="UP001066276">
    <property type="component" value="Chromosome 3_2"/>
</dbReference>
<dbReference type="Gene3D" id="4.10.280.10">
    <property type="entry name" value="Helix-loop-helix DNA-binding domain"/>
    <property type="match status" value="1"/>
</dbReference>
<dbReference type="InterPro" id="IPR050283">
    <property type="entry name" value="E-box_TF_Regulators"/>
</dbReference>
<dbReference type="GO" id="GO:0046983">
    <property type="term" value="F:protein dimerization activity"/>
    <property type="evidence" value="ECO:0007669"/>
    <property type="project" value="InterPro"/>
</dbReference>
<reference evidence="4" key="1">
    <citation type="journal article" date="2022" name="bioRxiv">
        <title>Sequencing and chromosome-scale assembly of the giantPleurodeles waltlgenome.</title>
        <authorList>
            <person name="Brown T."/>
            <person name="Elewa A."/>
            <person name="Iarovenko S."/>
            <person name="Subramanian E."/>
            <person name="Araus A.J."/>
            <person name="Petzold A."/>
            <person name="Susuki M."/>
            <person name="Suzuki K.-i.T."/>
            <person name="Hayashi T."/>
            <person name="Toyoda A."/>
            <person name="Oliveira C."/>
            <person name="Osipova E."/>
            <person name="Leigh N.D."/>
            <person name="Simon A."/>
            <person name="Yun M.H."/>
        </authorList>
    </citation>
    <scope>NUCLEOTIDE SEQUENCE</scope>
    <source>
        <strain evidence="4">20211129_DDA</strain>
        <tissue evidence="4">Liver</tissue>
    </source>
</reference>
<dbReference type="Pfam" id="PF00010">
    <property type="entry name" value="HLH"/>
    <property type="match status" value="1"/>
</dbReference>
<feature type="region of interest" description="Disordered" evidence="2">
    <location>
        <begin position="100"/>
        <end position="133"/>
    </location>
</feature>
<feature type="compositionally biased region" description="Acidic residues" evidence="2">
    <location>
        <begin position="107"/>
        <end position="125"/>
    </location>
</feature>
<dbReference type="InterPro" id="IPR036638">
    <property type="entry name" value="HLH_DNA-bd_sf"/>
</dbReference>
<dbReference type="PANTHER" id="PTHR23349">
    <property type="entry name" value="BASIC HELIX-LOOP-HELIX TRANSCRIPTION FACTOR, TWIST"/>
    <property type="match status" value="1"/>
</dbReference>
<keyword evidence="1" id="KW-0238">DNA-binding</keyword>
<evidence type="ECO:0000256" key="2">
    <source>
        <dbReference type="SAM" id="MobiDB-lite"/>
    </source>
</evidence>
<name>A0AAV7TRU9_PLEWA</name>